<keyword evidence="4" id="KW-0547">Nucleotide-binding</keyword>
<keyword evidence="5" id="KW-0378">Hydrolase</keyword>
<dbReference type="EMBL" id="JACRDE010000223">
    <property type="protein sequence ID" value="MBI5249459.1"/>
    <property type="molecule type" value="Genomic_DNA"/>
</dbReference>
<reference evidence="7" key="1">
    <citation type="submission" date="2020-07" db="EMBL/GenBank/DDBJ databases">
        <title>Huge and variable diversity of episymbiotic CPR bacteria and DPANN archaea in groundwater ecosystems.</title>
        <authorList>
            <person name="He C.Y."/>
            <person name="Keren R."/>
            <person name="Whittaker M."/>
            <person name="Farag I.F."/>
            <person name="Doudna J."/>
            <person name="Cate J.H.D."/>
            <person name="Banfield J.F."/>
        </authorList>
    </citation>
    <scope>NUCLEOTIDE SEQUENCE</scope>
    <source>
        <strain evidence="7">NC_groundwater_1664_Pr3_B-0.1um_52_9</strain>
    </source>
</reference>
<dbReference type="InterPro" id="IPR037038">
    <property type="entry name" value="HepT-like_sf"/>
</dbReference>
<evidence type="ECO:0000256" key="3">
    <source>
        <dbReference type="ARBA" id="ARBA00022722"/>
    </source>
</evidence>
<dbReference type="GO" id="GO:0000166">
    <property type="term" value="F:nucleotide binding"/>
    <property type="evidence" value="ECO:0007669"/>
    <property type="project" value="UniProtKB-KW"/>
</dbReference>
<dbReference type="PANTHER" id="PTHR34139">
    <property type="entry name" value="UPF0331 PROTEIN MJ0127"/>
    <property type="match status" value="1"/>
</dbReference>
<name>A0A9D6V2B7_9BACT</name>
<protein>
    <submittedName>
        <fullName evidence="7">DUF86 domain-containing protein</fullName>
    </submittedName>
</protein>
<dbReference type="AlphaFoldDB" id="A0A9D6V2B7"/>
<dbReference type="InterPro" id="IPR051813">
    <property type="entry name" value="HepT_RNase_toxin"/>
</dbReference>
<gene>
    <name evidence="7" type="ORF">HY912_08190</name>
</gene>
<comment type="similarity">
    <text evidence="6">Belongs to the HepT RNase toxin family.</text>
</comment>
<dbReference type="InterPro" id="IPR008201">
    <property type="entry name" value="HepT-like"/>
</dbReference>
<dbReference type="GO" id="GO:0110001">
    <property type="term" value="C:toxin-antitoxin complex"/>
    <property type="evidence" value="ECO:0007669"/>
    <property type="project" value="InterPro"/>
</dbReference>
<evidence type="ECO:0000256" key="1">
    <source>
        <dbReference type="ARBA" id="ARBA00022553"/>
    </source>
</evidence>
<evidence type="ECO:0000313" key="8">
    <source>
        <dbReference type="Proteomes" id="UP000807825"/>
    </source>
</evidence>
<evidence type="ECO:0000256" key="2">
    <source>
        <dbReference type="ARBA" id="ARBA00022649"/>
    </source>
</evidence>
<organism evidence="7 8">
    <name type="scientific">Desulfomonile tiedjei</name>
    <dbReference type="NCBI Taxonomy" id="2358"/>
    <lineage>
        <taxon>Bacteria</taxon>
        <taxon>Pseudomonadati</taxon>
        <taxon>Thermodesulfobacteriota</taxon>
        <taxon>Desulfomonilia</taxon>
        <taxon>Desulfomonilales</taxon>
        <taxon>Desulfomonilaceae</taxon>
        <taxon>Desulfomonile</taxon>
    </lineage>
</organism>
<keyword evidence="1" id="KW-0597">Phosphoprotein</keyword>
<evidence type="ECO:0000256" key="4">
    <source>
        <dbReference type="ARBA" id="ARBA00022741"/>
    </source>
</evidence>
<keyword evidence="3" id="KW-0540">Nuclease</keyword>
<evidence type="ECO:0000256" key="5">
    <source>
        <dbReference type="ARBA" id="ARBA00022801"/>
    </source>
</evidence>
<evidence type="ECO:0000313" key="7">
    <source>
        <dbReference type="EMBL" id="MBI5249459.1"/>
    </source>
</evidence>
<dbReference type="Gene3D" id="1.20.120.580">
    <property type="entry name" value="bsu32300-like"/>
    <property type="match status" value="1"/>
</dbReference>
<dbReference type="Pfam" id="PF01934">
    <property type="entry name" value="HepT-like"/>
    <property type="match status" value="1"/>
</dbReference>
<dbReference type="GO" id="GO:0004540">
    <property type="term" value="F:RNA nuclease activity"/>
    <property type="evidence" value="ECO:0007669"/>
    <property type="project" value="InterPro"/>
</dbReference>
<proteinExistence type="inferred from homology"/>
<accession>A0A9D6V2B7</accession>
<dbReference type="Proteomes" id="UP000807825">
    <property type="component" value="Unassembled WGS sequence"/>
</dbReference>
<comment type="caution">
    <text evidence="7">The sequence shown here is derived from an EMBL/GenBank/DDBJ whole genome shotgun (WGS) entry which is preliminary data.</text>
</comment>
<evidence type="ECO:0000256" key="6">
    <source>
        <dbReference type="ARBA" id="ARBA00024207"/>
    </source>
</evidence>
<keyword evidence="2" id="KW-1277">Toxin-antitoxin system</keyword>
<dbReference type="GO" id="GO:0016787">
    <property type="term" value="F:hydrolase activity"/>
    <property type="evidence" value="ECO:0007669"/>
    <property type="project" value="UniProtKB-KW"/>
</dbReference>
<dbReference type="PANTHER" id="PTHR34139:SF1">
    <property type="entry name" value="RNASE MJ1380-RELATED"/>
    <property type="match status" value="1"/>
</dbReference>
<sequence length="112" mass="13283">MKDDRLYLVHILDCIDHILRFTSDGKNSFLADRKTQDAVLRNLHTLSESIQRISTDTKLKYPEVPWREISGFRNVVVHDYLGIELERIWYIVERDLPPLRMQIKSIVNEFGK</sequence>